<name>A0A0P9MMG1_9PSED</name>
<organism evidence="2 3">
    <name type="scientific">Pseudomonas syringae pv. coryli</name>
    <dbReference type="NCBI Taxonomy" id="317659"/>
    <lineage>
        <taxon>Bacteria</taxon>
        <taxon>Pseudomonadati</taxon>
        <taxon>Pseudomonadota</taxon>
        <taxon>Gammaproteobacteria</taxon>
        <taxon>Pseudomonadales</taxon>
        <taxon>Pseudomonadaceae</taxon>
        <taxon>Pseudomonas</taxon>
    </lineage>
</organism>
<protein>
    <submittedName>
        <fullName evidence="2">Uncharacterized protein</fullName>
    </submittedName>
</protein>
<proteinExistence type="predicted"/>
<feature type="non-terminal residue" evidence="2">
    <location>
        <position position="89"/>
    </location>
</feature>
<evidence type="ECO:0000313" key="3">
    <source>
        <dbReference type="Proteomes" id="UP000051335"/>
    </source>
</evidence>
<dbReference type="Proteomes" id="UP000051335">
    <property type="component" value="Unassembled WGS sequence"/>
</dbReference>
<feature type="compositionally biased region" description="Polar residues" evidence="1">
    <location>
        <begin position="77"/>
        <end position="89"/>
    </location>
</feature>
<accession>A0A0P9MMG1</accession>
<dbReference type="AlphaFoldDB" id="A0A0P9MMG1"/>
<gene>
    <name evidence="2" type="ORF">ALO75_102919</name>
</gene>
<reference evidence="2 3" key="1">
    <citation type="submission" date="2015-09" db="EMBL/GenBank/DDBJ databases">
        <title>Genome announcement of multiple Pseudomonas syringae strains.</title>
        <authorList>
            <person name="Thakur S."/>
            <person name="Wang P.W."/>
            <person name="Gong Y."/>
            <person name="Weir B.S."/>
            <person name="Guttman D.S."/>
        </authorList>
    </citation>
    <scope>NUCLEOTIDE SEQUENCE [LARGE SCALE GENOMIC DNA]</scope>
    <source>
        <strain evidence="2 3">ICMP17001</strain>
    </source>
</reference>
<comment type="caution">
    <text evidence="2">The sequence shown here is derived from an EMBL/GenBank/DDBJ whole genome shotgun (WGS) entry which is preliminary data.</text>
</comment>
<evidence type="ECO:0000256" key="1">
    <source>
        <dbReference type="SAM" id="MobiDB-lite"/>
    </source>
</evidence>
<feature type="compositionally biased region" description="Polar residues" evidence="1">
    <location>
        <begin position="19"/>
        <end position="34"/>
    </location>
</feature>
<keyword evidence="3" id="KW-1185">Reference proteome</keyword>
<dbReference type="EMBL" id="LJQC01001104">
    <property type="protein sequence ID" value="KPW85561.1"/>
    <property type="molecule type" value="Genomic_DNA"/>
</dbReference>
<evidence type="ECO:0000313" key="2">
    <source>
        <dbReference type="EMBL" id="KPW85561.1"/>
    </source>
</evidence>
<sequence>MVDQHHLAPASGSGERTHQTGSAGANDYNVSNGHSVVPRSSGHDRSHAPRQAMHKPFFLAEGRGSELVRERAGRFSENLSSELPSSRTS</sequence>
<feature type="compositionally biased region" description="Basic and acidic residues" evidence="1">
    <location>
        <begin position="63"/>
        <end position="74"/>
    </location>
</feature>
<feature type="region of interest" description="Disordered" evidence="1">
    <location>
        <begin position="1"/>
        <end position="89"/>
    </location>
</feature>